<evidence type="ECO:0000256" key="8">
    <source>
        <dbReference type="HAMAP-Rule" id="MF_00107"/>
    </source>
</evidence>
<evidence type="ECO:0000256" key="2">
    <source>
        <dbReference type="ARBA" id="ARBA00004709"/>
    </source>
</evidence>
<sequence length="160" mass="16680">MNLRIGHGYDVHRLEAGRKLILGGVLIPWERGLLGHSDADVLTHAVMDALLGALAMGDIGGMFPDSDPAYAGADSIALLEQVARRVAAAGWRLGNLDATVIAQAPKLAGYLPAMRQRLAAACGAPVEAVSVKATTEEHLGFTGRGEGIAAHAVCLLERIP</sequence>
<proteinExistence type="inferred from homology"/>
<comment type="function">
    <text evidence="8">Involved in the biosynthesis of isopentenyl diphosphate (IPP) and dimethylallyl diphosphate (DMAPP), two major building blocks of isoprenoid compounds. Catalyzes the conversion of 4-diphosphocytidyl-2-C-methyl-D-erythritol 2-phosphate (CDP-ME2P) to 2-C-methyl-D-erythritol 2,4-cyclodiphosphate (ME-CPP) with a corresponding release of cytidine 5-monophosphate (CMP).</text>
</comment>
<dbReference type="AlphaFoldDB" id="A0A9D1WS06"/>
<evidence type="ECO:0000256" key="5">
    <source>
        <dbReference type="ARBA" id="ARBA00022723"/>
    </source>
</evidence>
<dbReference type="GO" id="GO:0008685">
    <property type="term" value="F:2-C-methyl-D-erythritol 2,4-cyclodiphosphate synthase activity"/>
    <property type="evidence" value="ECO:0007669"/>
    <property type="project" value="UniProtKB-UniRule"/>
</dbReference>
<dbReference type="HAMAP" id="MF_00107">
    <property type="entry name" value="IspF"/>
    <property type="match status" value="1"/>
</dbReference>
<keyword evidence="6 8" id="KW-0414">Isoprene biosynthesis</keyword>
<dbReference type="EC" id="4.6.1.12" evidence="4 8"/>
<dbReference type="EMBL" id="DXES01000163">
    <property type="protein sequence ID" value="HIX66063.1"/>
    <property type="molecule type" value="Genomic_DNA"/>
</dbReference>
<feature type="binding site" evidence="8">
    <location>
        <begin position="36"/>
        <end position="37"/>
    </location>
    <ligand>
        <name>4-CDP-2-C-methyl-D-erythritol 2-phosphate</name>
        <dbReference type="ChEBI" id="CHEBI:57919"/>
    </ligand>
</feature>
<feature type="binding site" evidence="8">
    <location>
        <begin position="63"/>
        <end position="67"/>
    </location>
    <ligand>
        <name>4-CDP-2-C-methyl-D-erythritol 2-phosphate</name>
        <dbReference type="ChEBI" id="CHEBI:57919"/>
    </ligand>
</feature>
<feature type="binding site" evidence="8">
    <location>
        <position position="10"/>
    </location>
    <ligand>
        <name>a divalent metal cation</name>
        <dbReference type="ChEBI" id="CHEBI:60240"/>
    </ligand>
</feature>
<dbReference type="Pfam" id="PF02542">
    <property type="entry name" value="YgbB"/>
    <property type="match status" value="1"/>
</dbReference>
<feature type="binding site" evidence="8">
    <location>
        <position position="12"/>
    </location>
    <ligand>
        <name>a divalent metal cation</name>
        <dbReference type="ChEBI" id="CHEBI:60240"/>
    </ligand>
</feature>
<evidence type="ECO:0000256" key="6">
    <source>
        <dbReference type="ARBA" id="ARBA00023229"/>
    </source>
</evidence>
<evidence type="ECO:0000256" key="7">
    <source>
        <dbReference type="ARBA" id="ARBA00023239"/>
    </source>
</evidence>
<evidence type="ECO:0000256" key="4">
    <source>
        <dbReference type="ARBA" id="ARBA00012579"/>
    </source>
</evidence>
<dbReference type="PROSITE" id="PS01350">
    <property type="entry name" value="ISPF"/>
    <property type="match status" value="1"/>
</dbReference>
<gene>
    <name evidence="8 11" type="primary">ispF</name>
    <name evidence="11" type="ORF">H9736_07420</name>
</gene>
<comment type="caution">
    <text evidence="11">The sequence shown here is derived from an EMBL/GenBank/DDBJ whole genome shotgun (WGS) entry which is preliminary data.</text>
</comment>
<evidence type="ECO:0000256" key="1">
    <source>
        <dbReference type="ARBA" id="ARBA00000200"/>
    </source>
</evidence>
<comment type="catalytic activity">
    <reaction evidence="1 8 9">
        <text>4-CDP-2-C-methyl-D-erythritol 2-phosphate = 2-C-methyl-D-erythritol 2,4-cyclic diphosphate + CMP</text>
        <dbReference type="Rhea" id="RHEA:23864"/>
        <dbReference type="ChEBI" id="CHEBI:57919"/>
        <dbReference type="ChEBI" id="CHEBI:58483"/>
        <dbReference type="ChEBI" id="CHEBI:60377"/>
        <dbReference type="EC" id="4.6.1.12"/>
    </reaction>
</comment>
<name>A0A9D1WS06_9FIRM</name>
<protein>
    <recommendedName>
        <fullName evidence="4 8">2-C-methyl-D-erythritol 2,4-cyclodiphosphate synthase</fullName>
        <shortName evidence="8">MECDP-synthase</shortName>
        <shortName evidence="8">MECPP-synthase</shortName>
        <shortName evidence="8">MECPS</shortName>
        <ecNumber evidence="4 8">4.6.1.12</ecNumber>
    </recommendedName>
</protein>
<reference evidence="11" key="2">
    <citation type="submission" date="2021-04" db="EMBL/GenBank/DDBJ databases">
        <authorList>
            <person name="Gilroy R."/>
        </authorList>
    </citation>
    <scope>NUCLEOTIDE SEQUENCE</scope>
    <source>
        <strain evidence="11">CHK188-5543</strain>
    </source>
</reference>
<dbReference type="SUPFAM" id="SSF69765">
    <property type="entry name" value="IpsF-like"/>
    <property type="match status" value="1"/>
</dbReference>
<accession>A0A9D1WS06</accession>
<comment type="similarity">
    <text evidence="3 8 9">Belongs to the IspF family.</text>
</comment>
<dbReference type="InterPro" id="IPR036571">
    <property type="entry name" value="MECDP_synthase_sf"/>
</dbReference>
<reference evidence="11" key="1">
    <citation type="journal article" date="2021" name="PeerJ">
        <title>Extensive microbial diversity within the chicken gut microbiome revealed by metagenomics and culture.</title>
        <authorList>
            <person name="Gilroy R."/>
            <person name="Ravi A."/>
            <person name="Getino M."/>
            <person name="Pursley I."/>
            <person name="Horton D.L."/>
            <person name="Alikhan N.F."/>
            <person name="Baker D."/>
            <person name="Gharbi K."/>
            <person name="Hall N."/>
            <person name="Watson M."/>
            <person name="Adriaenssens E.M."/>
            <person name="Foster-Nyarko E."/>
            <person name="Jarju S."/>
            <person name="Secka A."/>
            <person name="Antonio M."/>
            <person name="Oren A."/>
            <person name="Chaudhuri R.R."/>
            <person name="La Ragione R."/>
            <person name="Hildebrand F."/>
            <person name="Pallen M.J."/>
        </authorList>
    </citation>
    <scope>NUCLEOTIDE SEQUENCE</scope>
    <source>
        <strain evidence="11">CHK188-5543</strain>
    </source>
</reference>
<dbReference type="Proteomes" id="UP000886800">
    <property type="component" value="Unassembled WGS sequence"/>
</dbReference>
<comment type="pathway">
    <text evidence="2 8">Isoprenoid biosynthesis; isopentenyl diphosphate biosynthesis via DXP pathway; isopentenyl diphosphate from 1-deoxy-D-xylulose 5-phosphate: step 4/6.</text>
</comment>
<organism evidence="11 12">
    <name type="scientific">Candidatus Anaerotruncus excrementipullorum</name>
    <dbReference type="NCBI Taxonomy" id="2838465"/>
    <lineage>
        <taxon>Bacteria</taxon>
        <taxon>Bacillati</taxon>
        <taxon>Bacillota</taxon>
        <taxon>Clostridia</taxon>
        <taxon>Eubacteriales</taxon>
        <taxon>Oscillospiraceae</taxon>
        <taxon>Anaerotruncus</taxon>
    </lineage>
</organism>
<keyword evidence="5 8" id="KW-0479">Metal-binding</keyword>
<feature type="domain" description="2-C-methyl-D-erythritol 2,4-cyclodiphosphate synthase" evidence="10">
    <location>
        <begin position="3"/>
        <end position="156"/>
    </location>
</feature>
<dbReference type="GO" id="GO:0046872">
    <property type="term" value="F:metal ion binding"/>
    <property type="evidence" value="ECO:0007669"/>
    <property type="project" value="UniProtKB-KW"/>
</dbReference>
<dbReference type="PANTHER" id="PTHR43181:SF1">
    <property type="entry name" value="2-C-METHYL-D-ERYTHRITOL 2,4-CYCLODIPHOSPHATE SYNTHASE, CHLOROPLASTIC"/>
    <property type="match status" value="1"/>
</dbReference>
<comment type="cofactor">
    <cofactor evidence="8">
        <name>a divalent metal cation</name>
        <dbReference type="ChEBI" id="CHEBI:60240"/>
    </cofactor>
    <text evidence="8">Binds 1 divalent metal cation per subunit.</text>
</comment>
<evidence type="ECO:0000313" key="11">
    <source>
        <dbReference type="EMBL" id="HIX66063.1"/>
    </source>
</evidence>
<comment type="subunit">
    <text evidence="8">Homotrimer.</text>
</comment>
<dbReference type="PANTHER" id="PTHR43181">
    <property type="entry name" value="2-C-METHYL-D-ERYTHRITOL 2,4-CYCLODIPHOSPHATE SYNTHASE, CHLOROPLASTIC"/>
    <property type="match status" value="1"/>
</dbReference>
<dbReference type="GO" id="GO:0016114">
    <property type="term" value="P:terpenoid biosynthetic process"/>
    <property type="evidence" value="ECO:0007669"/>
    <property type="project" value="InterPro"/>
</dbReference>
<feature type="binding site" evidence="8">
    <location>
        <begin position="134"/>
        <end position="137"/>
    </location>
    <ligand>
        <name>4-CDP-2-C-methyl-D-erythritol 2-phosphate</name>
        <dbReference type="ChEBI" id="CHEBI:57919"/>
    </ligand>
</feature>
<evidence type="ECO:0000256" key="9">
    <source>
        <dbReference type="RuleBase" id="RU004395"/>
    </source>
</evidence>
<dbReference type="CDD" id="cd00554">
    <property type="entry name" value="MECDP_synthase"/>
    <property type="match status" value="1"/>
</dbReference>
<feature type="binding site" evidence="8">
    <location>
        <position position="141"/>
    </location>
    <ligand>
        <name>4-CDP-2-C-methyl-D-erythritol 2-phosphate</name>
        <dbReference type="ChEBI" id="CHEBI:57919"/>
    </ligand>
</feature>
<dbReference type="FunFam" id="3.30.1330.50:FF:000001">
    <property type="entry name" value="2-C-methyl-D-erythritol 2,4-cyclodiphosphate synthase"/>
    <property type="match status" value="1"/>
</dbReference>
<evidence type="ECO:0000313" key="12">
    <source>
        <dbReference type="Proteomes" id="UP000886800"/>
    </source>
</evidence>
<feature type="binding site" evidence="8">
    <location>
        <begin position="58"/>
        <end position="60"/>
    </location>
    <ligand>
        <name>4-CDP-2-C-methyl-D-erythritol 2-phosphate</name>
        <dbReference type="ChEBI" id="CHEBI:57919"/>
    </ligand>
</feature>
<dbReference type="Gene3D" id="3.30.1330.50">
    <property type="entry name" value="2-C-methyl-D-erythritol 2,4-cyclodiphosphate synthase"/>
    <property type="match status" value="1"/>
</dbReference>
<feature type="site" description="Transition state stabilizer" evidence="8">
    <location>
        <position position="135"/>
    </location>
</feature>
<evidence type="ECO:0000256" key="3">
    <source>
        <dbReference type="ARBA" id="ARBA00008480"/>
    </source>
</evidence>
<keyword evidence="7 8" id="KW-0456">Lyase</keyword>
<dbReference type="GO" id="GO:0019288">
    <property type="term" value="P:isopentenyl diphosphate biosynthetic process, methylerythritol 4-phosphate pathway"/>
    <property type="evidence" value="ECO:0007669"/>
    <property type="project" value="UniProtKB-UniRule"/>
</dbReference>
<feature type="binding site" evidence="8">
    <location>
        <position position="144"/>
    </location>
    <ligand>
        <name>4-CDP-2-C-methyl-D-erythritol 2-phosphate</name>
        <dbReference type="ChEBI" id="CHEBI:57919"/>
    </ligand>
</feature>
<dbReference type="InterPro" id="IPR020555">
    <property type="entry name" value="MECDP_synthase_CS"/>
</dbReference>
<feature type="binding site" evidence="8">
    <location>
        <position position="44"/>
    </location>
    <ligand>
        <name>a divalent metal cation</name>
        <dbReference type="ChEBI" id="CHEBI:60240"/>
    </ligand>
</feature>
<evidence type="ECO:0000259" key="10">
    <source>
        <dbReference type="Pfam" id="PF02542"/>
    </source>
</evidence>
<dbReference type="InterPro" id="IPR003526">
    <property type="entry name" value="MECDP_synthase"/>
</dbReference>
<feature type="binding site" evidence="8">
    <location>
        <begin position="10"/>
        <end position="12"/>
    </location>
    <ligand>
        <name>4-CDP-2-C-methyl-D-erythritol 2-phosphate</name>
        <dbReference type="ChEBI" id="CHEBI:57919"/>
    </ligand>
</feature>
<comment type="caution">
    <text evidence="8">Lacks conserved residue(s) required for the propagation of feature annotation.</text>
</comment>
<dbReference type="NCBIfam" id="TIGR00151">
    <property type="entry name" value="ispF"/>
    <property type="match status" value="1"/>
</dbReference>
<feature type="site" description="Transition state stabilizer" evidence="8">
    <location>
        <position position="36"/>
    </location>
</feature>